<comment type="caution">
    <text evidence="2">The sequence shown here is derived from an EMBL/GenBank/DDBJ whole genome shotgun (WGS) entry which is preliminary data.</text>
</comment>
<protein>
    <submittedName>
        <fullName evidence="2">Uncharacterized protein</fullName>
    </submittedName>
</protein>
<accession>A0A8H6CAF6</accession>
<dbReference type="EMBL" id="JACCJB010000018">
    <property type="protein sequence ID" value="KAF6219990.1"/>
    <property type="molecule type" value="Genomic_DNA"/>
</dbReference>
<sequence length="114" mass="12595">MARAWKTQGKSTVKLPDKKKNSKNLAGTQARYNYISGISEGQYRYSTVKTSIWPGNTSDMVFLNELKPSDIRLLPLHLGKSSPIKACKDYECLETQGKQWACISGLPAIGAMAI</sequence>
<evidence type="ECO:0000313" key="3">
    <source>
        <dbReference type="Proteomes" id="UP000593566"/>
    </source>
</evidence>
<evidence type="ECO:0000256" key="1">
    <source>
        <dbReference type="SAM" id="MobiDB-lite"/>
    </source>
</evidence>
<dbReference type="RefSeq" id="XP_037149425.1">
    <property type="nucleotide sequence ID" value="XM_037294737.1"/>
</dbReference>
<gene>
    <name evidence="2" type="ORF">HO133_003815</name>
</gene>
<dbReference type="GeneID" id="59332226"/>
<reference evidence="2 3" key="1">
    <citation type="journal article" date="2020" name="Genomics">
        <title>Complete, high-quality genomes from long-read metagenomic sequencing of two wolf lichen thalli reveals enigmatic genome architecture.</title>
        <authorList>
            <person name="McKenzie S.K."/>
            <person name="Walston R.F."/>
            <person name="Allen J.L."/>
        </authorList>
    </citation>
    <scope>NUCLEOTIDE SEQUENCE [LARGE SCALE GENOMIC DNA]</scope>
    <source>
        <strain evidence="2">WasteWater1</strain>
    </source>
</reference>
<organism evidence="2 3">
    <name type="scientific">Letharia lupina</name>
    <dbReference type="NCBI Taxonomy" id="560253"/>
    <lineage>
        <taxon>Eukaryota</taxon>
        <taxon>Fungi</taxon>
        <taxon>Dikarya</taxon>
        <taxon>Ascomycota</taxon>
        <taxon>Pezizomycotina</taxon>
        <taxon>Lecanoromycetes</taxon>
        <taxon>OSLEUM clade</taxon>
        <taxon>Lecanoromycetidae</taxon>
        <taxon>Lecanorales</taxon>
        <taxon>Lecanorineae</taxon>
        <taxon>Parmeliaceae</taxon>
        <taxon>Letharia</taxon>
    </lineage>
</organism>
<feature type="region of interest" description="Disordered" evidence="1">
    <location>
        <begin position="1"/>
        <end position="20"/>
    </location>
</feature>
<keyword evidence="3" id="KW-1185">Reference proteome</keyword>
<evidence type="ECO:0000313" key="2">
    <source>
        <dbReference type="EMBL" id="KAF6219990.1"/>
    </source>
</evidence>
<dbReference type="AlphaFoldDB" id="A0A8H6CAF6"/>
<name>A0A8H6CAF6_9LECA</name>
<dbReference type="Proteomes" id="UP000593566">
    <property type="component" value="Unassembled WGS sequence"/>
</dbReference>
<proteinExistence type="predicted"/>